<dbReference type="PANTHER" id="PTHR22803">
    <property type="entry name" value="MANNOSE, PHOSPHOLIPASE, LECTIN RECEPTOR RELATED"/>
    <property type="match status" value="1"/>
</dbReference>
<evidence type="ECO:0000313" key="4">
    <source>
        <dbReference type="Proteomes" id="UP000031036"/>
    </source>
</evidence>
<name>A0A0B2UY79_TOXCA</name>
<protein>
    <submittedName>
        <fullName evidence="3">C-type lectin domain family 4 member A</fullName>
    </submittedName>
</protein>
<dbReference type="InterPro" id="IPR050111">
    <property type="entry name" value="C-type_lectin/snaclec_domain"/>
</dbReference>
<feature type="domain" description="C-type lectin" evidence="2">
    <location>
        <begin position="115"/>
        <end position="239"/>
    </location>
</feature>
<dbReference type="Pfam" id="PF00059">
    <property type="entry name" value="Lectin_C"/>
    <property type="match status" value="1"/>
</dbReference>
<proteinExistence type="predicted"/>
<keyword evidence="3" id="KW-0430">Lectin</keyword>
<dbReference type="GO" id="GO:0030246">
    <property type="term" value="F:carbohydrate binding"/>
    <property type="evidence" value="ECO:0007669"/>
    <property type="project" value="UniProtKB-KW"/>
</dbReference>
<dbReference type="Gene3D" id="3.10.100.10">
    <property type="entry name" value="Mannose-Binding Protein A, subunit A"/>
    <property type="match status" value="1"/>
</dbReference>
<dbReference type="PROSITE" id="PS50041">
    <property type="entry name" value="C_TYPE_LECTIN_2"/>
    <property type="match status" value="1"/>
</dbReference>
<comment type="caution">
    <text evidence="3">The sequence shown here is derived from an EMBL/GenBank/DDBJ whole genome shotgun (WGS) entry which is preliminary data.</text>
</comment>
<dbReference type="STRING" id="6265.A0A0B2UY79"/>
<evidence type="ECO:0000259" key="2">
    <source>
        <dbReference type="PROSITE" id="PS50041"/>
    </source>
</evidence>
<dbReference type="InterPro" id="IPR016186">
    <property type="entry name" value="C-type_lectin-like/link_sf"/>
</dbReference>
<dbReference type="SUPFAM" id="SSF56436">
    <property type="entry name" value="C-type lectin-like"/>
    <property type="match status" value="1"/>
</dbReference>
<dbReference type="Proteomes" id="UP000031036">
    <property type="component" value="Unassembled WGS sequence"/>
</dbReference>
<dbReference type="OrthoDB" id="5833759at2759"/>
<feature type="chain" id="PRO_5002095189" evidence="1">
    <location>
        <begin position="21"/>
        <end position="257"/>
    </location>
</feature>
<dbReference type="AlphaFoldDB" id="A0A0B2UY79"/>
<keyword evidence="1" id="KW-0732">Signal</keyword>
<evidence type="ECO:0000313" key="3">
    <source>
        <dbReference type="EMBL" id="KHN74052.1"/>
    </source>
</evidence>
<reference evidence="3 4" key="1">
    <citation type="submission" date="2014-11" db="EMBL/GenBank/DDBJ databases">
        <title>Genetic blueprint of the zoonotic pathogen Toxocara canis.</title>
        <authorList>
            <person name="Zhu X.-Q."/>
            <person name="Korhonen P.K."/>
            <person name="Cai H."/>
            <person name="Young N.D."/>
            <person name="Nejsum P."/>
            <person name="von Samson-Himmelstjerna G."/>
            <person name="Boag P.R."/>
            <person name="Tan P."/>
            <person name="Li Q."/>
            <person name="Min J."/>
            <person name="Yang Y."/>
            <person name="Wang X."/>
            <person name="Fang X."/>
            <person name="Hall R.S."/>
            <person name="Hofmann A."/>
            <person name="Sternberg P.W."/>
            <person name="Jex A.R."/>
            <person name="Gasser R.B."/>
        </authorList>
    </citation>
    <scope>NUCLEOTIDE SEQUENCE [LARGE SCALE GENOMIC DNA]</scope>
    <source>
        <strain evidence="3">PN_DK_2014</strain>
    </source>
</reference>
<keyword evidence="4" id="KW-1185">Reference proteome</keyword>
<accession>A0A0B2UY79</accession>
<gene>
    <name evidence="3" type="primary">Clec4a</name>
    <name evidence="3" type="ORF">Tcan_08043</name>
</gene>
<sequence>MLRFPFITLLLVIAIRYSNAGSCTRMQILGEKLIALFNQFDSPLQKLVQQLRTVEQLLEDKCEKALDDYKTCKKFLDRASSLESDLEGKCSKLRDLGGSQGTRQPYFCPTDWINNGSYCYRLMQSVEATWESAESACMSMGAHLASIHSAVENSFIMSLPGINSVYGSGANSLVANAWIGLRKGGHWQWSDGTLLDYQQWGPMYPTWSFENCGQLVYRHLNNANFGSSILSRWNNFACSMPVQNAVCKMKATPAVRM</sequence>
<dbReference type="EMBL" id="JPKZ01002980">
    <property type="protein sequence ID" value="KHN74052.1"/>
    <property type="molecule type" value="Genomic_DNA"/>
</dbReference>
<organism evidence="3 4">
    <name type="scientific">Toxocara canis</name>
    <name type="common">Canine roundworm</name>
    <dbReference type="NCBI Taxonomy" id="6265"/>
    <lineage>
        <taxon>Eukaryota</taxon>
        <taxon>Metazoa</taxon>
        <taxon>Ecdysozoa</taxon>
        <taxon>Nematoda</taxon>
        <taxon>Chromadorea</taxon>
        <taxon>Rhabditida</taxon>
        <taxon>Spirurina</taxon>
        <taxon>Ascaridomorpha</taxon>
        <taxon>Ascaridoidea</taxon>
        <taxon>Toxocaridae</taxon>
        <taxon>Toxocara</taxon>
    </lineage>
</organism>
<dbReference type="InterPro" id="IPR016187">
    <property type="entry name" value="CTDL_fold"/>
</dbReference>
<dbReference type="SMART" id="SM00034">
    <property type="entry name" value="CLECT"/>
    <property type="match status" value="1"/>
</dbReference>
<feature type="signal peptide" evidence="1">
    <location>
        <begin position="1"/>
        <end position="20"/>
    </location>
</feature>
<dbReference type="InterPro" id="IPR001304">
    <property type="entry name" value="C-type_lectin-like"/>
</dbReference>
<evidence type="ECO:0000256" key="1">
    <source>
        <dbReference type="SAM" id="SignalP"/>
    </source>
</evidence>